<dbReference type="PROSITE" id="PS50002">
    <property type="entry name" value="SH3"/>
    <property type="match status" value="5"/>
</dbReference>
<feature type="coiled-coil region" evidence="11">
    <location>
        <begin position="509"/>
        <end position="550"/>
    </location>
</feature>
<dbReference type="InterPro" id="IPR000008">
    <property type="entry name" value="C2_dom"/>
</dbReference>
<dbReference type="InterPro" id="IPR001452">
    <property type="entry name" value="SH3_domain"/>
</dbReference>
<dbReference type="SMART" id="SM00054">
    <property type="entry name" value="EFh"/>
    <property type="match status" value="2"/>
</dbReference>
<evidence type="ECO:0000256" key="6">
    <source>
        <dbReference type="ARBA" id="ARBA00022837"/>
    </source>
</evidence>
<dbReference type="InterPro" id="IPR051480">
    <property type="entry name" value="Endocytic_GEF_Adapter"/>
</dbReference>
<dbReference type="CDD" id="cd11837">
    <property type="entry name" value="SH3_Intersectin_2"/>
    <property type="match status" value="1"/>
</dbReference>
<dbReference type="Gene3D" id="2.60.40.150">
    <property type="entry name" value="C2 domain"/>
    <property type="match status" value="1"/>
</dbReference>
<sequence>MASSGGIAPSLPASWVITSEDRTKHEATFQSLNPASGFLTGEQAKKYFLKSNLPPMVLGQIWNLADMDRDGKMTMQEFTIAVHLIQSKLKGVELPTSLPNSLKMTSMPSTFQVGQQKAKSSTDWGQSSNQPISNGFSKAGMMTLPHKQTSGISWSGISQSPPQTRAAVSSSSSVFGSSFGPQISAGLPAASLSSSFNVGMSSALNTAAPSAAIINGPGGQSQSGFGPGIPSVRRANSLTGNFSPAGAGTYGTISPNNRLKYNQMFKANDYQKTGFLSGEQARSMLIQSGLSQGILAQIWNLSDLDKDGQLNIEEFALAMHLVELAKHGQALPPTVPPELLPPSFQSRQASTTFSSVADGRERSDSGRERSGSERERSGSIDGRARSGSTSNAKGVFTFEDKRKDNFEKGRLELERRRMELQEKMKKEREERERKEALEEERRQRAKLEAEQKRQAELEKQRQQQLEMEREQEALKKKMIQQRLAAQIEAERQRQLEWEKRKKEELLNHKNMEQDIVNNLKSRVQKLEEELLKVNQARNEARETLDKERQTYVQCQSAVNLINQSREMRLAEISRVQCDIKDSQQRIVVMKKESERLSQEINSIDSNKLGDTHGNVMASVQDSGGNLRRLQTLQNNMERVLSEKFKELDTVNTQLKDLNTSAQQLSGQSTRLQHISEAKQREYTTWKQRKDEDDRQRKEMDARRKREEEEARKQRERELEAMRQEQEKQRKEQEMRRRLNEARQAEEARRQEELKKQQLITKDQILVQQQQMLVSSAPPMVRHISSESTSSTSNTSSTSAGDVKHKVLQMQQMIKEQSAEVRPAPSNLFKPISKPVSKKEYYKILYEFEPRNPDEMALEEGDIVIIDPSESKAPPGWLHGEANGKKGLFPANYAERITEEEAKSSDKSQKEAVTVSPPESSSTVKSLTAALNLQFSTGGTISPAVLNQNSSVTNTNVVTEAPKTASTQQSAEGFRVMALYPYRAKKDDHLTFNKNDVIIVKEQQDMWWCGELNGSVGWFPKSYVKLLGGVSGATKPGETNGAPKEQPSKSPESIPLTEPIPSSPTTLFECVAVYNYTGEAGDLCFSEGDVIKVYKDEGEWWEGSCRGEQGLFPANYVKKRETEGPKAAPRMKPEIATVISAYNALSAEQLSLSPGQLILVKKKHPDGWWEGELQARGKKRQSGMFPANHVKILDRKTSPAASSPVTESVYSVPPVARARLEQVLAMFPYTAQNSDELTFYKGSVITVVGKDGDWWKGEVNGQTGLFPSNYVQTLSNAKVGTTQWTGSFDEKVLATMSSTERQRQNVIYELMNSEQSYMDDLSATLEVFYNPLADSGLVTQQELSTVFINWKELIWCNMRLLKAFLIRKKMNNNVAITSIGDILCEMLPRFTPYVRFCSCQLKACQLLQTKIETIPEFKQLEKRCIADPRAKGLPLSSYLLKPLQRICKYPLLIREILKFTPENHSDRGNLETALEKAEELCQQVNEGVRSQENTDRLEWLQAHVNLESIGERLFFNSTTNCLGPRKLLHSGTLWKVKSGKELKAFLFNDFLMLTRPRSSIAGSLSKKIGFESNEQDAIYDIYRKPIMLNEVIVKRNQEVNPEETVFHISHIDQTYSFRAESKSERNRWMDLTEKASTTYIETERESRQKAHRARSFRTGGIGKLKVTMIEGVDLIASDPNGLSDPYCEVSMGSQEHRTKVVPQTLNPKWNSQMTFTVKSLEQDVLCITVFDRDLFSPNDFLGRTELSLAKLSSKGRGPWLERLLLHEVETGEVVVRIELHLEAT</sequence>
<dbReference type="PROSITE" id="PS00018">
    <property type="entry name" value="EF_HAND_1"/>
    <property type="match status" value="2"/>
</dbReference>
<dbReference type="PROSITE" id="PS00741">
    <property type="entry name" value="DH_1"/>
    <property type="match status" value="1"/>
</dbReference>
<dbReference type="InterPro" id="IPR018247">
    <property type="entry name" value="EF_Hand_1_Ca_BS"/>
</dbReference>
<dbReference type="Pfam" id="PF12763">
    <property type="entry name" value="EH"/>
    <property type="match status" value="2"/>
</dbReference>
<dbReference type="PROSITE" id="PS50222">
    <property type="entry name" value="EF_HAND_2"/>
    <property type="match status" value="2"/>
</dbReference>
<evidence type="ECO:0008006" key="21">
    <source>
        <dbReference type="Google" id="ProtNLM"/>
    </source>
</evidence>
<dbReference type="Gene3D" id="1.10.238.10">
    <property type="entry name" value="EF-hand"/>
    <property type="match status" value="2"/>
</dbReference>
<gene>
    <name evidence="19" type="ORF">PMEA_00009106</name>
</gene>
<evidence type="ECO:0000256" key="12">
    <source>
        <dbReference type="SAM" id="MobiDB-lite"/>
    </source>
</evidence>
<dbReference type="CDD" id="cd00052">
    <property type="entry name" value="EH"/>
    <property type="match status" value="2"/>
</dbReference>
<evidence type="ECO:0000259" key="14">
    <source>
        <dbReference type="PROSITE" id="PS50003"/>
    </source>
</evidence>
<dbReference type="InterPro" id="IPR002048">
    <property type="entry name" value="EF_hand_dom"/>
</dbReference>
<dbReference type="GO" id="GO:0005509">
    <property type="term" value="F:calcium ion binding"/>
    <property type="evidence" value="ECO:0007669"/>
    <property type="project" value="InterPro"/>
</dbReference>
<feature type="domain" description="EF-hand" evidence="18">
    <location>
        <begin position="53"/>
        <end position="88"/>
    </location>
</feature>
<dbReference type="InterPro" id="IPR001849">
    <property type="entry name" value="PH_domain"/>
</dbReference>
<keyword evidence="11" id="KW-0175">Coiled coil</keyword>
<dbReference type="GO" id="GO:0042995">
    <property type="term" value="C:cell projection"/>
    <property type="evidence" value="ECO:0007669"/>
    <property type="project" value="UniProtKB-SubCell"/>
</dbReference>
<dbReference type="Pfam" id="PF14604">
    <property type="entry name" value="SH3_9"/>
    <property type="match status" value="4"/>
</dbReference>
<dbReference type="PROSITE" id="PS50031">
    <property type="entry name" value="EH"/>
    <property type="match status" value="2"/>
</dbReference>
<feature type="domain" description="EH" evidence="17">
    <location>
        <begin position="21"/>
        <end position="102"/>
    </location>
</feature>
<dbReference type="InterPro" id="IPR035899">
    <property type="entry name" value="DBL_dom_sf"/>
</dbReference>
<feature type="domain" description="EF-hand" evidence="18">
    <location>
        <begin position="290"/>
        <end position="325"/>
    </location>
</feature>
<dbReference type="InterPro" id="IPR036028">
    <property type="entry name" value="SH3-like_dom_sf"/>
</dbReference>
<dbReference type="Pfam" id="PF00168">
    <property type="entry name" value="C2"/>
    <property type="match status" value="1"/>
</dbReference>
<protein>
    <recommendedName>
        <fullName evidence="21">Intersectin-1</fullName>
    </recommendedName>
</protein>
<dbReference type="Gene3D" id="2.30.29.30">
    <property type="entry name" value="Pleckstrin-homology domain (PH domain)/Phosphotyrosine-binding domain (PTB)"/>
    <property type="match status" value="1"/>
</dbReference>
<comment type="caution">
    <text evidence="19">The sequence shown here is derived from an EMBL/GenBank/DDBJ whole genome shotgun (WGS) entry which is preliminary data.</text>
</comment>
<dbReference type="GO" id="GO:0035025">
    <property type="term" value="P:positive regulation of Rho protein signal transduction"/>
    <property type="evidence" value="ECO:0007669"/>
    <property type="project" value="TreeGrafter"/>
</dbReference>
<evidence type="ECO:0000256" key="8">
    <source>
        <dbReference type="ARBA" id="ARBA00023273"/>
    </source>
</evidence>
<evidence type="ECO:0000256" key="10">
    <source>
        <dbReference type="PROSITE-ProRule" id="PRU00192"/>
    </source>
</evidence>
<evidence type="ECO:0000313" key="20">
    <source>
        <dbReference type="Proteomes" id="UP001159428"/>
    </source>
</evidence>
<organism evidence="19 20">
    <name type="scientific">Pocillopora meandrina</name>
    <dbReference type="NCBI Taxonomy" id="46732"/>
    <lineage>
        <taxon>Eukaryota</taxon>
        <taxon>Metazoa</taxon>
        <taxon>Cnidaria</taxon>
        <taxon>Anthozoa</taxon>
        <taxon>Hexacorallia</taxon>
        <taxon>Scleractinia</taxon>
        <taxon>Astrocoeniina</taxon>
        <taxon>Pocilloporidae</taxon>
        <taxon>Pocillopora</taxon>
    </lineage>
</organism>
<dbReference type="SMART" id="SM00027">
    <property type="entry name" value="EH"/>
    <property type="match status" value="2"/>
</dbReference>
<feature type="compositionally biased region" description="Basic and acidic residues" evidence="12">
    <location>
        <begin position="897"/>
        <end position="909"/>
    </location>
</feature>
<evidence type="ECO:0000256" key="4">
    <source>
        <dbReference type="ARBA" id="ARBA00022490"/>
    </source>
</evidence>
<feature type="domain" description="DH" evidence="16">
    <location>
        <begin position="1301"/>
        <end position="1486"/>
    </location>
</feature>
<dbReference type="InterPro" id="IPR001331">
    <property type="entry name" value="GDS_CDC24_CS"/>
</dbReference>
<dbReference type="Gene3D" id="1.20.900.10">
    <property type="entry name" value="Dbl homology (DH) domain"/>
    <property type="match status" value="1"/>
</dbReference>
<feature type="coiled-coil region" evidence="11">
    <location>
        <begin position="1466"/>
        <end position="1493"/>
    </location>
</feature>
<dbReference type="PRINTS" id="PR00499">
    <property type="entry name" value="P67PHOX"/>
</dbReference>
<feature type="region of interest" description="Disordered" evidence="12">
    <location>
        <begin position="1033"/>
        <end position="1060"/>
    </location>
</feature>
<dbReference type="SUPFAM" id="SSF47473">
    <property type="entry name" value="EF-hand"/>
    <property type="match status" value="2"/>
</dbReference>
<evidence type="ECO:0000256" key="3">
    <source>
        <dbReference type="ARBA" id="ARBA00022443"/>
    </source>
</evidence>
<feature type="domain" description="SH3" evidence="13">
    <location>
        <begin position="970"/>
        <end position="1028"/>
    </location>
</feature>
<feature type="region of interest" description="Disordered" evidence="12">
    <location>
        <begin position="681"/>
        <end position="749"/>
    </location>
</feature>
<dbReference type="PANTHER" id="PTHR46006">
    <property type="entry name" value="RHO GUANINE NUCLEOTIDE EXCHANGE FACTOR AT 64C, ISOFORM A"/>
    <property type="match status" value="1"/>
</dbReference>
<dbReference type="GO" id="GO:0006897">
    <property type="term" value="P:endocytosis"/>
    <property type="evidence" value="ECO:0007669"/>
    <property type="project" value="UniProtKB-KW"/>
</dbReference>
<comment type="subcellular location">
    <subcellularLocation>
        <location evidence="1">Cell projection</location>
    </subcellularLocation>
    <subcellularLocation>
        <location evidence="2">Cytoplasm</location>
    </subcellularLocation>
    <subcellularLocation>
        <location evidence="9">Synapse</location>
    </subcellularLocation>
</comment>
<dbReference type="FunFam" id="1.10.238.10:FF:000055">
    <property type="entry name" value="Intersectin-1 isoform 1"/>
    <property type="match status" value="1"/>
</dbReference>
<reference evidence="19 20" key="1">
    <citation type="submission" date="2022-05" db="EMBL/GenBank/DDBJ databases">
        <authorList>
            <consortium name="Genoscope - CEA"/>
            <person name="William W."/>
        </authorList>
    </citation>
    <scope>NUCLEOTIDE SEQUENCE [LARGE SCALE GENOMIC DNA]</scope>
</reference>
<dbReference type="PROSITE" id="PS50004">
    <property type="entry name" value="C2"/>
    <property type="match status" value="1"/>
</dbReference>
<feature type="compositionally biased region" description="Polar residues" evidence="12">
    <location>
        <begin position="343"/>
        <end position="355"/>
    </location>
</feature>
<evidence type="ECO:0000256" key="2">
    <source>
        <dbReference type="ARBA" id="ARBA00004496"/>
    </source>
</evidence>
<evidence type="ECO:0000256" key="7">
    <source>
        <dbReference type="ARBA" id="ARBA00023018"/>
    </source>
</evidence>
<dbReference type="FunFam" id="2.30.30.40:FF:000072">
    <property type="entry name" value="Unconventional Myosin IB"/>
    <property type="match status" value="2"/>
</dbReference>
<proteinExistence type="predicted"/>
<dbReference type="Gene3D" id="2.30.30.40">
    <property type="entry name" value="SH3 Domains"/>
    <property type="match status" value="5"/>
</dbReference>
<dbReference type="SMART" id="SM00233">
    <property type="entry name" value="PH"/>
    <property type="match status" value="1"/>
</dbReference>
<dbReference type="SMART" id="SM00239">
    <property type="entry name" value="C2"/>
    <property type="match status" value="1"/>
</dbReference>
<dbReference type="SUPFAM" id="SSF48065">
    <property type="entry name" value="DBL homology domain (DH-domain)"/>
    <property type="match status" value="1"/>
</dbReference>
<dbReference type="CDD" id="cd11840">
    <property type="entry name" value="SH3_Intersectin_5"/>
    <property type="match status" value="1"/>
</dbReference>
<dbReference type="EMBL" id="CALNXJ010000018">
    <property type="protein sequence ID" value="CAH3121252.1"/>
    <property type="molecule type" value="Genomic_DNA"/>
</dbReference>
<evidence type="ECO:0000313" key="19">
    <source>
        <dbReference type="EMBL" id="CAH3121252.1"/>
    </source>
</evidence>
<evidence type="ECO:0000256" key="11">
    <source>
        <dbReference type="SAM" id="Coils"/>
    </source>
</evidence>
<dbReference type="SMART" id="SM00325">
    <property type="entry name" value="RhoGEF"/>
    <property type="match status" value="1"/>
</dbReference>
<keyword evidence="3 10" id="KW-0728">SH3 domain</keyword>
<dbReference type="CDD" id="cd08375">
    <property type="entry name" value="C2_Intersectin"/>
    <property type="match status" value="1"/>
</dbReference>
<feature type="compositionally biased region" description="Basic and acidic residues" evidence="12">
    <location>
        <begin position="358"/>
        <end position="384"/>
    </location>
</feature>
<dbReference type="PRINTS" id="PR00452">
    <property type="entry name" value="SH3DOMAIN"/>
</dbReference>
<dbReference type="CDD" id="cd00160">
    <property type="entry name" value="RhoGEF"/>
    <property type="match status" value="1"/>
</dbReference>
<keyword evidence="8" id="KW-0966">Cell projection</keyword>
<dbReference type="PROSITE" id="PS50003">
    <property type="entry name" value="PH_DOMAIN"/>
    <property type="match status" value="1"/>
</dbReference>
<dbReference type="SUPFAM" id="SSF49562">
    <property type="entry name" value="C2 domain (Calcium/lipid-binding domain, CaLB)"/>
    <property type="match status" value="1"/>
</dbReference>
<evidence type="ECO:0000259" key="18">
    <source>
        <dbReference type="PROSITE" id="PS50222"/>
    </source>
</evidence>
<keyword evidence="4" id="KW-0963">Cytoplasm</keyword>
<dbReference type="InterPro" id="IPR011993">
    <property type="entry name" value="PH-like_dom_sf"/>
</dbReference>
<dbReference type="Pfam" id="PF00621">
    <property type="entry name" value="RhoGEF"/>
    <property type="match status" value="1"/>
</dbReference>
<dbReference type="Pfam" id="PF07653">
    <property type="entry name" value="SH3_2"/>
    <property type="match status" value="1"/>
</dbReference>
<accession>A0AAU9WPF8</accession>
<feature type="coiled-coil region" evidence="11">
    <location>
        <begin position="403"/>
        <end position="477"/>
    </location>
</feature>
<feature type="domain" description="PH" evidence="14">
    <location>
        <begin position="1525"/>
        <end position="1636"/>
    </location>
</feature>
<keyword evidence="7" id="KW-0770">Synapse</keyword>
<feature type="region of interest" description="Disordered" evidence="12">
    <location>
        <begin position="779"/>
        <end position="802"/>
    </location>
</feature>
<dbReference type="FunFam" id="2.60.40.150:FF:000029">
    <property type="entry name" value="Intersectin 1"/>
    <property type="match status" value="1"/>
</dbReference>
<dbReference type="SMART" id="SM00326">
    <property type="entry name" value="SH3"/>
    <property type="match status" value="5"/>
</dbReference>
<dbReference type="GO" id="GO:0035556">
    <property type="term" value="P:intracellular signal transduction"/>
    <property type="evidence" value="ECO:0007669"/>
    <property type="project" value="InterPro"/>
</dbReference>
<keyword evidence="20" id="KW-1185">Reference proteome</keyword>
<dbReference type="InterPro" id="IPR000219">
    <property type="entry name" value="DH_dom"/>
</dbReference>
<evidence type="ECO:0000256" key="1">
    <source>
        <dbReference type="ARBA" id="ARBA00004316"/>
    </source>
</evidence>
<dbReference type="GO" id="GO:0005085">
    <property type="term" value="F:guanyl-nucleotide exchange factor activity"/>
    <property type="evidence" value="ECO:0007669"/>
    <property type="project" value="InterPro"/>
</dbReference>
<dbReference type="InterPro" id="IPR000261">
    <property type="entry name" value="EH_dom"/>
</dbReference>
<feature type="domain" description="SH3" evidence="13">
    <location>
        <begin position="836"/>
        <end position="898"/>
    </location>
</feature>
<evidence type="ECO:0000259" key="17">
    <source>
        <dbReference type="PROSITE" id="PS50031"/>
    </source>
</evidence>
<dbReference type="CDD" id="cd11839">
    <property type="entry name" value="SH3_Intersectin_4"/>
    <property type="match status" value="1"/>
</dbReference>
<feature type="region of interest" description="Disordered" evidence="12">
    <location>
        <begin position="333"/>
        <end position="397"/>
    </location>
</feature>
<dbReference type="SUPFAM" id="SSF50729">
    <property type="entry name" value="PH domain-like"/>
    <property type="match status" value="1"/>
</dbReference>
<feature type="domain" description="C2" evidence="15">
    <location>
        <begin position="1641"/>
        <end position="1763"/>
    </location>
</feature>
<dbReference type="Pfam" id="PF16652">
    <property type="entry name" value="PH_13"/>
    <property type="match status" value="1"/>
</dbReference>
<keyword evidence="6" id="KW-0106">Calcium</keyword>
<dbReference type="SUPFAM" id="SSF50044">
    <property type="entry name" value="SH3-domain"/>
    <property type="match status" value="5"/>
</dbReference>
<evidence type="ECO:0000256" key="9">
    <source>
        <dbReference type="ARBA" id="ARBA00034103"/>
    </source>
</evidence>
<dbReference type="PROSITE" id="PS50010">
    <property type="entry name" value="DH_2"/>
    <property type="match status" value="1"/>
</dbReference>
<feature type="domain" description="SH3" evidence="13">
    <location>
        <begin position="1064"/>
        <end position="1121"/>
    </location>
</feature>
<feature type="domain" description="SH3" evidence="13">
    <location>
        <begin position="1130"/>
        <end position="1194"/>
    </location>
</feature>
<keyword evidence="5" id="KW-0254">Endocytosis</keyword>
<name>A0AAU9WPF8_9CNID</name>
<dbReference type="PANTHER" id="PTHR46006:SF6">
    <property type="entry name" value="INTERSECTIN-2 ISOFORM X1"/>
    <property type="match status" value="1"/>
</dbReference>
<dbReference type="InterPro" id="IPR011992">
    <property type="entry name" value="EF-hand-dom_pair"/>
</dbReference>
<feature type="compositionally biased region" description="Low complexity" evidence="12">
    <location>
        <begin position="785"/>
        <end position="798"/>
    </location>
</feature>
<feature type="region of interest" description="Disordered" evidence="12">
    <location>
        <begin position="897"/>
        <end position="920"/>
    </location>
</feature>
<feature type="domain" description="SH3" evidence="13">
    <location>
        <begin position="1217"/>
        <end position="1275"/>
    </location>
</feature>
<evidence type="ECO:0000259" key="15">
    <source>
        <dbReference type="PROSITE" id="PS50004"/>
    </source>
</evidence>
<feature type="domain" description="EH" evidence="17">
    <location>
        <begin position="257"/>
        <end position="346"/>
    </location>
</feature>
<dbReference type="GO" id="GO:0005737">
    <property type="term" value="C:cytoplasm"/>
    <property type="evidence" value="ECO:0007669"/>
    <property type="project" value="UniProtKB-SubCell"/>
</dbReference>
<evidence type="ECO:0000256" key="5">
    <source>
        <dbReference type="ARBA" id="ARBA00022583"/>
    </source>
</evidence>
<evidence type="ECO:0000259" key="13">
    <source>
        <dbReference type="PROSITE" id="PS50002"/>
    </source>
</evidence>
<evidence type="ECO:0000259" key="16">
    <source>
        <dbReference type="PROSITE" id="PS50010"/>
    </source>
</evidence>
<dbReference type="Proteomes" id="UP001159428">
    <property type="component" value="Unassembled WGS sequence"/>
</dbReference>
<dbReference type="GO" id="GO:0045202">
    <property type="term" value="C:synapse"/>
    <property type="evidence" value="ECO:0007669"/>
    <property type="project" value="UniProtKB-SubCell"/>
</dbReference>
<dbReference type="InterPro" id="IPR035892">
    <property type="entry name" value="C2_domain_sf"/>
</dbReference>